<evidence type="ECO:0000259" key="2">
    <source>
        <dbReference type="Pfam" id="PF18755"/>
    </source>
</evidence>
<dbReference type="PANTHER" id="PTHR35149">
    <property type="entry name" value="SLL5132 PROTEIN"/>
    <property type="match status" value="1"/>
</dbReference>
<accession>A0A6N7WX95</accession>
<dbReference type="InterPro" id="IPR004919">
    <property type="entry name" value="GmrSD_N"/>
</dbReference>
<dbReference type="PANTHER" id="PTHR35149:SF2">
    <property type="entry name" value="DUF262 DOMAIN-CONTAINING PROTEIN"/>
    <property type="match status" value="1"/>
</dbReference>
<name>A0A6N7WX95_9ACTN</name>
<organism evidence="3 4">
    <name type="scientific">Parafannyhessea umbonata</name>
    <dbReference type="NCBI Taxonomy" id="604330"/>
    <lineage>
        <taxon>Bacteria</taxon>
        <taxon>Bacillati</taxon>
        <taxon>Actinomycetota</taxon>
        <taxon>Coriobacteriia</taxon>
        <taxon>Coriobacteriales</taxon>
        <taxon>Atopobiaceae</taxon>
        <taxon>Parafannyhessea</taxon>
    </lineage>
</organism>
<dbReference type="EMBL" id="VUND01000003">
    <property type="protein sequence ID" value="MST61250.1"/>
    <property type="molecule type" value="Genomic_DNA"/>
</dbReference>
<gene>
    <name evidence="3" type="ORF">FYJ69_10210</name>
</gene>
<reference evidence="3 4" key="1">
    <citation type="submission" date="2019-08" db="EMBL/GenBank/DDBJ databases">
        <title>In-depth cultivation of the pig gut microbiome towards novel bacterial diversity and tailored functional studies.</title>
        <authorList>
            <person name="Wylensek D."/>
            <person name="Hitch T.C.A."/>
            <person name="Clavel T."/>
        </authorList>
    </citation>
    <scope>NUCLEOTIDE SEQUENCE [LARGE SCALE GENOMIC DNA]</scope>
    <source>
        <strain evidence="3 4">WB01_CNA04</strain>
    </source>
</reference>
<feature type="domain" description="GmrSD restriction endonucleases N-terminal" evidence="1">
    <location>
        <begin position="12"/>
        <end position="227"/>
    </location>
</feature>
<evidence type="ECO:0000313" key="4">
    <source>
        <dbReference type="Proteomes" id="UP000434342"/>
    </source>
</evidence>
<dbReference type="Pfam" id="PF03235">
    <property type="entry name" value="GmrSD_N"/>
    <property type="match status" value="1"/>
</dbReference>
<dbReference type="Pfam" id="PF18755">
    <property type="entry name" value="RAMA"/>
    <property type="match status" value="1"/>
</dbReference>
<dbReference type="Proteomes" id="UP000434342">
    <property type="component" value="Unassembled WGS sequence"/>
</dbReference>
<dbReference type="RefSeq" id="WP_154542343.1">
    <property type="nucleotide sequence ID" value="NZ_VUND01000003.1"/>
</dbReference>
<dbReference type="InterPro" id="IPR040843">
    <property type="entry name" value="RAMA"/>
</dbReference>
<sequence length="727" mass="79140">MDAGVRRVMGLISEMNVRYVVPVYQRPYSWGEEQCLQLWDDILACGRSREQTHFTGSIVTMQDGTASPQGVAALAVIDGQQRITTIALLLVALARYADAHGKERLPFSRQEILMSGYLTNPFRSGDDHYKLTLSKGDRATFRAVIDQLEDPSRPAPEGPSRILDNLALFERRLDALANVATVWEGLRRLEVVSVTMAQGRDNAQLIFESMNSTGKDLSAADLIRNFVLMKYPLDRQAQAYQTYWRPLEDVLAPLGDEGAFDDFIRCFFQMAYAPERLGNADLYQVFKRYVSANAYDVNDRMGFLCLRLKDFAGYYVDAVRGGLSGADDADPVARRTSFHLAGIARLGGAAARPLVLELFRSCRRRECTREQLANMLGVLESYLLRRAVCDCEGSAQEHFLRHLVAKLAAVRSAGEKYYESYVALFLVEEGTPRRFPTDDEFRRALVTRDCFGFAQAPFVLARLNARLAAGSAAGASTADAASGSAADAAGEDATVARAAAGVPGSAADASALPEGWGVEHVMPVGALSDPAWAQALGPDARLAFERGVNALGNLAPSAYPYDLQDGTLAQKQGRLARDGEGRAMDVPLCRDVLAAQAWGPAQIEARSRTLASVALGAWPLPHVDAAALEAFRPSRRAAQVKTVTWQDLVDAGVVQMDDVLVSASPMYPGRATVTSTGRIMLATGETFDEPTAAYERFLGSVGAHETGLNGWTHWRLGEGGPLLDQLR</sequence>
<evidence type="ECO:0000313" key="3">
    <source>
        <dbReference type="EMBL" id="MST61250.1"/>
    </source>
</evidence>
<dbReference type="AlphaFoldDB" id="A0A6N7WX95"/>
<comment type="caution">
    <text evidence="3">The sequence shown here is derived from an EMBL/GenBank/DDBJ whole genome shotgun (WGS) entry which is preliminary data.</text>
</comment>
<proteinExistence type="predicted"/>
<evidence type="ECO:0000259" key="1">
    <source>
        <dbReference type="Pfam" id="PF03235"/>
    </source>
</evidence>
<feature type="domain" description="RAMA" evidence="2">
    <location>
        <begin position="633"/>
        <end position="727"/>
    </location>
</feature>
<protein>
    <submittedName>
        <fullName evidence="3">DUF262 domain-containing protein</fullName>
    </submittedName>
</protein>